<proteinExistence type="predicted"/>
<dbReference type="Proteomes" id="UP001365405">
    <property type="component" value="Unassembled WGS sequence"/>
</dbReference>
<organism evidence="1 2">
    <name type="scientific">Pseudaquabacterium inlustre</name>
    <dbReference type="NCBI Taxonomy" id="2984192"/>
    <lineage>
        <taxon>Bacteria</taxon>
        <taxon>Pseudomonadati</taxon>
        <taxon>Pseudomonadota</taxon>
        <taxon>Betaproteobacteria</taxon>
        <taxon>Burkholderiales</taxon>
        <taxon>Sphaerotilaceae</taxon>
        <taxon>Pseudaquabacterium</taxon>
    </lineage>
</organism>
<accession>A0ABU9CLF1</accession>
<protein>
    <submittedName>
        <fullName evidence="1">Uncharacterized protein</fullName>
    </submittedName>
</protein>
<sequence>MATADAPLLAQLLGIRPPWTVLAVLPSADLRVVTVQVGRQRPAPRFWVRREPPPAWRHRRWEHLPLLGQRCQVLLSLAPDEAAPEAPWTGEEGQQFSRALSRQVIDLLLAGATIEQLCVLLKLPVADLWRFKFRLEGGGAPAPAAPAQAGVATAASATRVPVAAVAAPPAPQPRPVMAVPATPVPVATSPLWRALLLGRVALEVRALSLRLLLSKLQREAALHQDADLHAQAAADLHRYVLRNQATLGHELAQLHALAQGADGGLGDAAARGALPAVTDPLWMELLQGQRALEVRALGLKLLLSKLRNQIDVIHDDEVRMVKLVELHRYFERNQAMLGHELAQIGRWHAH</sequence>
<dbReference type="RefSeq" id="WP_341412370.1">
    <property type="nucleotide sequence ID" value="NZ_JBBUTH010000010.1"/>
</dbReference>
<name>A0ABU9CLF1_9BURK</name>
<gene>
    <name evidence="1" type="ORF">AACH10_20520</name>
</gene>
<evidence type="ECO:0000313" key="1">
    <source>
        <dbReference type="EMBL" id="MEK8052646.1"/>
    </source>
</evidence>
<keyword evidence="2" id="KW-1185">Reference proteome</keyword>
<reference evidence="1 2" key="1">
    <citation type="submission" date="2024-04" db="EMBL/GenBank/DDBJ databases">
        <title>Novel species of the genus Ideonella isolated from streams.</title>
        <authorList>
            <person name="Lu H."/>
        </authorList>
    </citation>
    <scope>NUCLEOTIDE SEQUENCE [LARGE SCALE GENOMIC DNA]</scope>
    <source>
        <strain evidence="1 2">DXS22W</strain>
    </source>
</reference>
<comment type="caution">
    <text evidence="1">The sequence shown here is derived from an EMBL/GenBank/DDBJ whole genome shotgun (WGS) entry which is preliminary data.</text>
</comment>
<evidence type="ECO:0000313" key="2">
    <source>
        <dbReference type="Proteomes" id="UP001365405"/>
    </source>
</evidence>
<dbReference type="EMBL" id="JBBUTH010000010">
    <property type="protein sequence ID" value="MEK8052646.1"/>
    <property type="molecule type" value="Genomic_DNA"/>
</dbReference>